<dbReference type="GeneID" id="89942258"/>
<reference evidence="1" key="1">
    <citation type="journal article" date="2023" name="Mol. Phylogenet. Evol.">
        <title>Genome-scale phylogeny and comparative genomics of the fungal order Sordariales.</title>
        <authorList>
            <person name="Hensen N."/>
            <person name="Bonometti L."/>
            <person name="Westerberg I."/>
            <person name="Brannstrom I.O."/>
            <person name="Guillou S."/>
            <person name="Cros-Aarteil S."/>
            <person name="Calhoun S."/>
            <person name="Haridas S."/>
            <person name="Kuo A."/>
            <person name="Mondo S."/>
            <person name="Pangilinan J."/>
            <person name="Riley R."/>
            <person name="LaButti K."/>
            <person name="Andreopoulos B."/>
            <person name="Lipzen A."/>
            <person name="Chen C."/>
            <person name="Yan M."/>
            <person name="Daum C."/>
            <person name="Ng V."/>
            <person name="Clum A."/>
            <person name="Steindorff A."/>
            <person name="Ohm R.A."/>
            <person name="Martin F."/>
            <person name="Silar P."/>
            <person name="Natvig D.O."/>
            <person name="Lalanne C."/>
            <person name="Gautier V."/>
            <person name="Ament-Velasquez S.L."/>
            <person name="Kruys A."/>
            <person name="Hutchinson M.I."/>
            <person name="Powell A.J."/>
            <person name="Barry K."/>
            <person name="Miller A.N."/>
            <person name="Grigoriev I.V."/>
            <person name="Debuchy R."/>
            <person name="Gladieux P."/>
            <person name="Hiltunen Thoren M."/>
            <person name="Johannesson H."/>
        </authorList>
    </citation>
    <scope>NUCLEOTIDE SEQUENCE</scope>
    <source>
        <strain evidence="1">CBS 508.74</strain>
    </source>
</reference>
<proteinExistence type="predicted"/>
<dbReference type="Proteomes" id="UP001302812">
    <property type="component" value="Unassembled WGS sequence"/>
</dbReference>
<gene>
    <name evidence="1" type="ORF">N656DRAFT_801545</name>
</gene>
<name>A0AAN6QII9_9PEZI</name>
<organism evidence="1 2">
    <name type="scientific">Canariomyces notabilis</name>
    <dbReference type="NCBI Taxonomy" id="2074819"/>
    <lineage>
        <taxon>Eukaryota</taxon>
        <taxon>Fungi</taxon>
        <taxon>Dikarya</taxon>
        <taxon>Ascomycota</taxon>
        <taxon>Pezizomycotina</taxon>
        <taxon>Sordariomycetes</taxon>
        <taxon>Sordariomycetidae</taxon>
        <taxon>Sordariales</taxon>
        <taxon>Chaetomiaceae</taxon>
        <taxon>Canariomyces</taxon>
    </lineage>
</organism>
<keyword evidence="2" id="KW-1185">Reference proteome</keyword>
<evidence type="ECO:0000313" key="2">
    <source>
        <dbReference type="Proteomes" id="UP001302812"/>
    </source>
</evidence>
<protein>
    <submittedName>
        <fullName evidence="1">Uncharacterized protein</fullName>
    </submittedName>
</protein>
<dbReference type="RefSeq" id="XP_064666430.1">
    <property type="nucleotide sequence ID" value="XM_064818133.1"/>
</dbReference>
<dbReference type="AlphaFoldDB" id="A0AAN6QII9"/>
<sequence>MGDSSLQVAKLELAARSLDLTTALSRAASSSNFLLKGAWEIGQWLGREKLNQHELLDFMEKAKSLAYANKNGLEFFDQVICGTDTVPVGPLFLQQSGSLGRLMAGDPNLSWIVSTVAGLFQHHRDDQLVTSKLTELIMEAYRPQEDPDARLGLASEMRYSPERARLRAVARKIVSSVWYNVVNAGCDTIPLPQELLNLCPRGHYLAPEDFGQVVSTITNRCRSKAILRTDHLLLDVLQWLLLHYDGTIVVNVAGEIVYHVDLGTSRHRELEVRVSSRCSVHESDMDRCTGRNQWQILDHISGKFEDLLRAGDSAPQFNDVPSWPGTRQKLYDIPRPYHADSVMWNKTLQIAVKCSAQSVLRWLLAVPLSAQSDFEGPGFSARPGQRAGPHDTTVSLILKRIPAMVNMQWGSCSFVIDTSVTGGAVNETPSNMSTEQRLHILLEYFPVLADIQRKFKADCRCPGCSENGLNIAALQPGCLRRTAVEEALMLLAHGIADGFGVNDVSSVSETGPIVDAIAVLLVELVVERKVCWDTWFTVASCVYLGCPFEKLIEPSHLEGTSVAAIQFGNLATSAPWLDFTREIAVKGCFGLIGSKGRLGVVPNSDGQQMGFRAIEENFASIRTESTEDTISFCLRFRKEHSALDHDFRLCEDESAVESDVILYPEDDKVYRLLLRIKTKTHWRVVDPSDAFSAVIRMLPPAPSCEHHHCEHEVQPAIGLVMPLLTAKIYTMDELLGRWPDNTTRSYDYTPGASGHNDSAANSGTFYITNLLDTHLKKNVALALSVNTVAVLNYPELTCLPCMLYHARNSHRKQLRDVGHVPPADRHIINIRTHLAEQRSTLQLPSSVSRAEFTHPPVD</sequence>
<accession>A0AAN6QII9</accession>
<comment type="caution">
    <text evidence="1">The sequence shown here is derived from an EMBL/GenBank/DDBJ whole genome shotgun (WGS) entry which is preliminary data.</text>
</comment>
<reference evidence="1" key="2">
    <citation type="submission" date="2023-05" db="EMBL/GenBank/DDBJ databases">
        <authorList>
            <consortium name="Lawrence Berkeley National Laboratory"/>
            <person name="Steindorff A."/>
            <person name="Hensen N."/>
            <person name="Bonometti L."/>
            <person name="Westerberg I."/>
            <person name="Brannstrom I.O."/>
            <person name="Guillou S."/>
            <person name="Cros-Aarteil S."/>
            <person name="Calhoun S."/>
            <person name="Haridas S."/>
            <person name="Kuo A."/>
            <person name="Mondo S."/>
            <person name="Pangilinan J."/>
            <person name="Riley R."/>
            <person name="Labutti K."/>
            <person name="Andreopoulos B."/>
            <person name="Lipzen A."/>
            <person name="Chen C."/>
            <person name="Yanf M."/>
            <person name="Daum C."/>
            <person name="Ng V."/>
            <person name="Clum A."/>
            <person name="Ohm R."/>
            <person name="Martin F."/>
            <person name="Silar P."/>
            <person name="Natvig D."/>
            <person name="Lalanne C."/>
            <person name="Gautier V."/>
            <person name="Ament-Velasquez S.L."/>
            <person name="Kruys A."/>
            <person name="Hutchinson M.I."/>
            <person name="Powell A.J."/>
            <person name="Barry K."/>
            <person name="Miller A.N."/>
            <person name="Grigoriev I.V."/>
            <person name="Debuchy R."/>
            <person name="Gladieux P."/>
            <person name="Thoren M.H."/>
            <person name="Johannesson H."/>
        </authorList>
    </citation>
    <scope>NUCLEOTIDE SEQUENCE</scope>
    <source>
        <strain evidence="1">CBS 508.74</strain>
    </source>
</reference>
<evidence type="ECO:0000313" key="1">
    <source>
        <dbReference type="EMBL" id="KAK4108860.1"/>
    </source>
</evidence>
<dbReference type="EMBL" id="MU853360">
    <property type="protein sequence ID" value="KAK4108860.1"/>
    <property type="molecule type" value="Genomic_DNA"/>
</dbReference>